<evidence type="ECO:0000256" key="1">
    <source>
        <dbReference type="SAM" id="MobiDB-lite"/>
    </source>
</evidence>
<evidence type="ECO:0008006" key="5">
    <source>
        <dbReference type="Google" id="ProtNLM"/>
    </source>
</evidence>
<keyword evidence="2" id="KW-1133">Transmembrane helix</keyword>
<gene>
    <name evidence="3" type="ORF">P5673_004645</name>
</gene>
<name>A0AAD9R1A0_ACRCE</name>
<protein>
    <recommendedName>
        <fullName evidence="5">NADH-ubiquinone oxidoreductase B15 subunit</fullName>
    </recommendedName>
</protein>
<keyword evidence="2" id="KW-0472">Membrane</keyword>
<evidence type="ECO:0000256" key="2">
    <source>
        <dbReference type="SAM" id="Phobius"/>
    </source>
</evidence>
<feature type="region of interest" description="Disordered" evidence="1">
    <location>
        <begin position="95"/>
        <end position="115"/>
    </location>
</feature>
<organism evidence="3 4">
    <name type="scientific">Acropora cervicornis</name>
    <name type="common">Staghorn coral</name>
    <dbReference type="NCBI Taxonomy" id="6130"/>
    <lineage>
        <taxon>Eukaryota</taxon>
        <taxon>Metazoa</taxon>
        <taxon>Cnidaria</taxon>
        <taxon>Anthozoa</taxon>
        <taxon>Hexacorallia</taxon>
        <taxon>Scleractinia</taxon>
        <taxon>Astrocoeniina</taxon>
        <taxon>Acroporidae</taxon>
        <taxon>Acropora</taxon>
    </lineage>
</organism>
<accession>A0AAD9R1A0</accession>
<proteinExistence type="predicted"/>
<feature type="transmembrane region" description="Helical" evidence="2">
    <location>
        <begin position="71"/>
        <end position="89"/>
    </location>
</feature>
<dbReference type="EMBL" id="JARQWQ010000007">
    <property type="protein sequence ID" value="KAK2570925.1"/>
    <property type="molecule type" value="Genomic_DNA"/>
</dbReference>
<reference evidence="3" key="2">
    <citation type="journal article" date="2023" name="Science">
        <title>Genomic signatures of disease resistance in endangered staghorn corals.</title>
        <authorList>
            <person name="Vollmer S.V."/>
            <person name="Selwyn J.D."/>
            <person name="Despard B.A."/>
            <person name="Roesel C.L."/>
        </authorList>
    </citation>
    <scope>NUCLEOTIDE SEQUENCE</scope>
    <source>
        <strain evidence="3">K2</strain>
    </source>
</reference>
<dbReference type="AlphaFoldDB" id="A0AAD9R1A0"/>
<sequence length="115" mass="13072">MAGGRYSYPYGPNPTEESLKLKAKYAAEYKATGQWKPPEQCSDKIKDPAIERFGWIRENPDMYFKWKPRTVRNAVIFCLMIPGAILLFAKTQEAHSPASNGNFTKTLLNASQRNN</sequence>
<evidence type="ECO:0000313" key="3">
    <source>
        <dbReference type="EMBL" id="KAK2570925.1"/>
    </source>
</evidence>
<keyword evidence="2" id="KW-0812">Transmembrane</keyword>
<reference evidence="3" key="1">
    <citation type="journal article" date="2023" name="G3 (Bethesda)">
        <title>Whole genome assembly and annotation of the endangered Caribbean coral Acropora cervicornis.</title>
        <authorList>
            <person name="Selwyn J.D."/>
            <person name="Vollmer S.V."/>
        </authorList>
    </citation>
    <scope>NUCLEOTIDE SEQUENCE</scope>
    <source>
        <strain evidence="3">K2</strain>
    </source>
</reference>
<evidence type="ECO:0000313" key="4">
    <source>
        <dbReference type="Proteomes" id="UP001249851"/>
    </source>
</evidence>
<keyword evidence="4" id="KW-1185">Reference proteome</keyword>
<dbReference type="Proteomes" id="UP001249851">
    <property type="component" value="Unassembled WGS sequence"/>
</dbReference>
<feature type="compositionally biased region" description="Polar residues" evidence="1">
    <location>
        <begin position="97"/>
        <end position="115"/>
    </location>
</feature>
<comment type="caution">
    <text evidence="3">The sequence shown here is derived from an EMBL/GenBank/DDBJ whole genome shotgun (WGS) entry which is preliminary data.</text>
</comment>